<dbReference type="InterPro" id="IPR001638">
    <property type="entry name" value="Solute-binding_3/MltF_N"/>
</dbReference>
<protein>
    <submittedName>
        <fullName evidence="4">Amino acid ABC transporter substrate-binding protein, PAAT family</fullName>
    </submittedName>
</protein>
<feature type="chain" id="PRO_5010471964" evidence="2">
    <location>
        <begin position="32"/>
        <end position="303"/>
    </location>
</feature>
<evidence type="ECO:0000313" key="5">
    <source>
        <dbReference type="EMBL" id="SEF04294.1"/>
    </source>
</evidence>
<dbReference type="Gene3D" id="3.40.190.10">
    <property type="entry name" value="Periplasmic binding protein-like II"/>
    <property type="match status" value="2"/>
</dbReference>
<gene>
    <name evidence="4" type="ORF">SAMN04489740_0014</name>
    <name evidence="5" type="ORF">SAMN04489740_3967</name>
</gene>
<dbReference type="SMART" id="SM00062">
    <property type="entry name" value="PBPb"/>
    <property type="match status" value="1"/>
</dbReference>
<dbReference type="PANTHER" id="PTHR35936">
    <property type="entry name" value="MEMBRANE-BOUND LYTIC MUREIN TRANSGLYCOSYLASE F"/>
    <property type="match status" value="1"/>
</dbReference>
<dbReference type="EMBL" id="FNTV01000001">
    <property type="protein sequence ID" value="SEF04294.1"/>
    <property type="molecule type" value="Genomic_DNA"/>
</dbReference>
<dbReference type="Proteomes" id="UP000182725">
    <property type="component" value="Unassembled WGS sequence"/>
</dbReference>
<organism evidence="4 6">
    <name type="scientific">Arthrobacter alpinus</name>
    <dbReference type="NCBI Taxonomy" id="656366"/>
    <lineage>
        <taxon>Bacteria</taxon>
        <taxon>Bacillati</taxon>
        <taxon>Actinomycetota</taxon>
        <taxon>Actinomycetes</taxon>
        <taxon>Micrococcales</taxon>
        <taxon>Micrococcaceae</taxon>
        <taxon>Arthrobacter</taxon>
    </lineage>
</organism>
<keyword evidence="1 2" id="KW-0732">Signal</keyword>
<evidence type="ECO:0000259" key="3">
    <source>
        <dbReference type="SMART" id="SM00062"/>
    </source>
</evidence>
<dbReference type="PANTHER" id="PTHR35936:SF17">
    <property type="entry name" value="ARGININE-BINDING EXTRACELLULAR PROTEIN ARTP"/>
    <property type="match status" value="1"/>
</dbReference>
<dbReference type="RefSeq" id="WP_074709447.1">
    <property type="nucleotide sequence ID" value="NZ_FNTV01000001.1"/>
</dbReference>
<evidence type="ECO:0000256" key="1">
    <source>
        <dbReference type="ARBA" id="ARBA00022729"/>
    </source>
</evidence>
<dbReference type="EMBL" id="FNTV01000001">
    <property type="protein sequence ID" value="SED79905.1"/>
    <property type="molecule type" value="Genomic_DNA"/>
</dbReference>
<feature type="domain" description="Solute-binding protein family 3/N-terminal" evidence="3">
    <location>
        <begin position="64"/>
        <end position="291"/>
    </location>
</feature>
<evidence type="ECO:0000313" key="4">
    <source>
        <dbReference type="EMBL" id="SED79905.1"/>
    </source>
</evidence>
<dbReference type="SUPFAM" id="SSF53850">
    <property type="entry name" value="Periplasmic binding protein-like II"/>
    <property type="match status" value="1"/>
</dbReference>
<proteinExistence type="predicted"/>
<evidence type="ECO:0000256" key="2">
    <source>
        <dbReference type="SAM" id="SignalP"/>
    </source>
</evidence>
<dbReference type="CDD" id="cd01004">
    <property type="entry name" value="PBP2_MidA_like"/>
    <property type="match status" value="1"/>
</dbReference>
<dbReference type="Pfam" id="PF00497">
    <property type="entry name" value="SBP_bac_3"/>
    <property type="match status" value="1"/>
</dbReference>
<evidence type="ECO:0000313" key="6">
    <source>
        <dbReference type="Proteomes" id="UP000182725"/>
    </source>
</evidence>
<accession>A0A1H5DLY1</accession>
<dbReference type="AlphaFoldDB" id="A0A1H5DLY1"/>
<feature type="signal peptide" evidence="2">
    <location>
        <begin position="1"/>
        <end position="31"/>
    </location>
</feature>
<name>A0A1H5DLY1_9MICC</name>
<sequence length="303" mass="31525">MGTPIAVRKAAAVVLSSALLLSLTACGSSTASDGIAELGTDIPAMAFNEAAAAQLPDSIKAAKVLTVAIPTNEPPTQFYKEGTREMTGSNPDIARLIGQALGVKVDIKVTNFDSIIPGMAAGRYDMTVASMTPTENRMKVLDFVDYLQMGNSIAVPVGNPGAITEEAALCGKKVGLLIGSYQLTANVPAANEKCLAEGKEPIQDSEFQDTRQAISALTSGRLDAVLADSPILDFAAKANPAIEISSQYDFTPVGVGLPIESGLVKAVSTAMVDIVKSDSYQLVLKKYGLDGSAIADPRVNFAQ</sequence>
<reference evidence="4 6" key="1">
    <citation type="submission" date="2016-10" db="EMBL/GenBank/DDBJ databases">
        <authorList>
            <person name="de Groot N.N."/>
        </authorList>
    </citation>
    <scope>NUCLEOTIDE SEQUENCE [LARGE SCALE GENOMIC DNA]</scope>
    <source>
        <strain evidence="4 6">DSM 22274</strain>
    </source>
</reference>